<dbReference type="InterPro" id="IPR000719">
    <property type="entry name" value="Prot_kinase_dom"/>
</dbReference>
<keyword evidence="4" id="KW-1185">Reference proteome</keyword>
<evidence type="ECO:0000313" key="4">
    <source>
        <dbReference type="Proteomes" id="UP000799770"/>
    </source>
</evidence>
<evidence type="ECO:0000313" key="3">
    <source>
        <dbReference type="EMBL" id="KAF2113229.1"/>
    </source>
</evidence>
<dbReference type="InterPro" id="IPR011009">
    <property type="entry name" value="Kinase-like_dom_sf"/>
</dbReference>
<gene>
    <name evidence="3" type="ORF">BDV96DRAFT_648201</name>
</gene>
<dbReference type="Pfam" id="PF00069">
    <property type="entry name" value="Pkinase"/>
    <property type="match status" value="1"/>
</dbReference>
<dbReference type="EMBL" id="ML977328">
    <property type="protein sequence ID" value="KAF2113229.1"/>
    <property type="molecule type" value="Genomic_DNA"/>
</dbReference>
<dbReference type="PROSITE" id="PS50011">
    <property type="entry name" value="PROTEIN_KINASE_DOM"/>
    <property type="match status" value="1"/>
</dbReference>
<reference evidence="3" key="1">
    <citation type="journal article" date="2020" name="Stud. Mycol.">
        <title>101 Dothideomycetes genomes: a test case for predicting lifestyles and emergence of pathogens.</title>
        <authorList>
            <person name="Haridas S."/>
            <person name="Albert R."/>
            <person name="Binder M."/>
            <person name="Bloem J."/>
            <person name="Labutti K."/>
            <person name="Salamov A."/>
            <person name="Andreopoulos B."/>
            <person name="Baker S."/>
            <person name="Barry K."/>
            <person name="Bills G."/>
            <person name="Bluhm B."/>
            <person name="Cannon C."/>
            <person name="Castanera R."/>
            <person name="Culley D."/>
            <person name="Daum C."/>
            <person name="Ezra D."/>
            <person name="Gonzalez J."/>
            <person name="Henrissat B."/>
            <person name="Kuo A."/>
            <person name="Liang C."/>
            <person name="Lipzen A."/>
            <person name="Lutzoni F."/>
            <person name="Magnuson J."/>
            <person name="Mondo S."/>
            <person name="Nolan M."/>
            <person name="Ohm R."/>
            <person name="Pangilinan J."/>
            <person name="Park H.-J."/>
            <person name="Ramirez L."/>
            <person name="Alfaro M."/>
            <person name="Sun H."/>
            <person name="Tritt A."/>
            <person name="Yoshinaga Y."/>
            <person name="Zwiers L.-H."/>
            <person name="Turgeon B."/>
            <person name="Goodwin S."/>
            <person name="Spatafora J."/>
            <person name="Crous P."/>
            <person name="Grigoriev I."/>
        </authorList>
    </citation>
    <scope>NUCLEOTIDE SEQUENCE</scope>
    <source>
        <strain evidence="3">CBS 627.86</strain>
    </source>
</reference>
<accession>A0A6A5Z195</accession>
<dbReference type="GO" id="GO:0005524">
    <property type="term" value="F:ATP binding"/>
    <property type="evidence" value="ECO:0007669"/>
    <property type="project" value="InterPro"/>
</dbReference>
<evidence type="ECO:0000256" key="1">
    <source>
        <dbReference type="SAM" id="Phobius"/>
    </source>
</evidence>
<feature type="domain" description="Protein kinase" evidence="2">
    <location>
        <begin position="27"/>
        <end position="307"/>
    </location>
</feature>
<dbReference type="SUPFAM" id="SSF56112">
    <property type="entry name" value="Protein kinase-like (PK-like)"/>
    <property type="match status" value="1"/>
</dbReference>
<sequence length="307" mass="35246">MATGYTIVQIAKDKMQLNPGDGLWTRYILCHQDGSYSYGKTILSVKAFESLTSSSLNRMERKSLNPEVLFPRCEHSWTRYTGALDDPEIFIKRQNFLRDMLFLKHPNYFPRLTTREVEVAEVLAKKPHPNVAVYRGVVTDDENRVVGIAYKRYDVCLGVHCHRNGKEVDISHVISSVEKAIKHFHHLGLVHNDVRLPNVFIKDGGKEVALGDFDAVHQIGERIDYKTGDARCSFTWGDKVTPEADFESLAWLQHDLTVLQKWYRAQKRMKKKTCWSMKFDLDRALRVFVVVASLIVCAGLIVLHIQI</sequence>
<dbReference type="Gene3D" id="1.10.510.10">
    <property type="entry name" value="Transferase(Phosphotransferase) domain 1"/>
    <property type="match status" value="1"/>
</dbReference>
<organism evidence="3 4">
    <name type="scientific">Lophiotrema nucula</name>
    <dbReference type="NCBI Taxonomy" id="690887"/>
    <lineage>
        <taxon>Eukaryota</taxon>
        <taxon>Fungi</taxon>
        <taxon>Dikarya</taxon>
        <taxon>Ascomycota</taxon>
        <taxon>Pezizomycotina</taxon>
        <taxon>Dothideomycetes</taxon>
        <taxon>Pleosporomycetidae</taxon>
        <taxon>Pleosporales</taxon>
        <taxon>Lophiotremataceae</taxon>
        <taxon>Lophiotrema</taxon>
    </lineage>
</organism>
<feature type="transmembrane region" description="Helical" evidence="1">
    <location>
        <begin position="285"/>
        <end position="305"/>
    </location>
</feature>
<dbReference type="GO" id="GO:0004672">
    <property type="term" value="F:protein kinase activity"/>
    <property type="evidence" value="ECO:0007669"/>
    <property type="project" value="InterPro"/>
</dbReference>
<keyword evidence="1" id="KW-0472">Membrane</keyword>
<keyword evidence="1" id="KW-0812">Transmembrane</keyword>
<keyword evidence="1" id="KW-1133">Transmembrane helix</keyword>
<protein>
    <recommendedName>
        <fullName evidence="2">Protein kinase domain-containing protein</fullName>
    </recommendedName>
</protein>
<dbReference type="AlphaFoldDB" id="A0A6A5Z195"/>
<name>A0A6A5Z195_9PLEO</name>
<dbReference type="OrthoDB" id="4062651at2759"/>
<evidence type="ECO:0000259" key="2">
    <source>
        <dbReference type="PROSITE" id="PS50011"/>
    </source>
</evidence>
<proteinExistence type="predicted"/>
<dbReference type="Proteomes" id="UP000799770">
    <property type="component" value="Unassembled WGS sequence"/>
</dbReference>